<accession>A0A7H0F5N0</accession>
<dbReference type="KEGG" id="ccur:IAR63_17855"/>
<reference evidence="1 2" key="1">
    <citation type="submission" date="2020-08" db="EMBL/GenBank/DDBJ databases">
        <title>Complete genome sequence of Raphidiopsis curvispora isolated from drinking water reservoir in South Korea.</title>
        <authorList>
            <person name="Jeong J."/>
        </authorList>
    </citation>
    <scope>NUCLEOTIDE SEQUENCE [LARGE SCALE GENOMIC DNA]</scope>
    <source>
        <strain evidence="1 2">GIHE-G1</strain>
        <plasmid evidence="1 2">p-r.curvispora1</plasmid>
    </source>
</reference>
<dbReference type="Proteomes" id="UP000516013">
    <property type="component" value="Plasmid p-r.curvispora1"/>
</dbReference>
<dbReference type="AlphaFoldDB" id="A0A7H0F5N0"/>
<gene>
    <name evidence="1" type="ORF">IAR63_17855</name>
</gene>
<keyword evidence="1" id="KW-0614">Plasmid</keyword>
<evidence type="ECO:0000313" key="2">
    <source>
        <dbReference type="Proteomes" id="UP000516013"/>
    </source>
</evidence>
<evidence type="ECO:0000313" key="1">
    <source>
        <dbReference type="EMBL" id="QNP31346.1"/>
    </source>
</evidence>
<protein>
    <submittedName>
        <fullName evidence="1">Uncharacterized protein</fullName>
    </submittedName>
</protein>
<proteinExistence type="predicted"/>
<organism evidence="1 2">
    <name type="scientific">Cylindrospermopsis curvispora GIHE-G1</name>
    <dbReference type="NCBI Taxonomy" id="2666332"/>
    <lineage>
        <taxon>Bacteria</taxon>
        <taxon>Bacillati</taxon>
        <taxon>Cyanobacteriota</taxon>
        <taxon>Cyanophyceae</taxon>
        <taxon>Nostocales</taxon>
        <taxon>Aphanizomenonaceae</taxon>
        <taxon>Cylindrospermopsis</taxon>
    </lineage>
</organism>
<sequence length="195" mass="21783">MILTASAIKRVQINLQRRGVRITSRQIRDNWNSSLSEKENQKRLETLFQAELVPVPPPLADHVITLDEPPELSQNKEITLAEKQTISTVAKDLGFILPQDELKAIASSLREDSEITSITEIKEAILRFIAKKGERTRREVDTALSEIATAYAAEQLISSRLFASSLANLSKEVKVAKGRFQDQVVSTVALFVLDD</sequence>
<dbReference type="RefSeq" id="WP_187707526.1">
    <property type="nucleotide sequence ID" value="NZ_CP060823.1"/>
</dbReference>
<dbReference type="EMBL" id="CP060823">
    <property type="protein sequence ID" value="QNP31346.1"/>
    <property type="molecule type" value="Genomic_DNA"/>
</dbReference>
<name>A0A7H0F5N0_9CYAN</name>
<geneLocation type="plasmid" evidence="1 2">
    <name>p-r.curvispora1</name>
</geneLocation>
<keyword evidence="2" id="KW-1185">Reference proteome</keyword>